<gene>
    <name evidence="8" type="ORF">AGOR_G00130070</name>
</gene>
<comment type="similarity">
    <text evidence="2">Belongs to the RIN (Ras interaction/interference) family.</text>
</comment>
<proteinExistence type="inferred from homology"/>
<feature type="region of interest" description="Disordered" evidence="6">
    <location>
        <begin position="612"/>
        <end position="679"/>
    </location>
</feature>
<feature type="region of interest" description="Disordered" evidence="6">
    <location>
        <begin position="532"/>
        <end position="577"/>
    </location>
</feature>
<dbReference type="FunFam" id="1.20.1050.80:FF:000002">
    <property type="entry name" value="Ras and Rab interactor 2"/>
    <property type="match status" value="1"/>
</dbReference>
<dbReference type="GO" id="GO:0005829">
    <property type="term" value="C:cytosol"/>
    <property type="evidence" value="ECO:0007669"/>
    <property type="project" value="TreeGrafter"/>
</dbReference>
<dbReference type="SUPFAM" id="SSF109993">
    <property type="entry name" value="VPS9 domain"/>
    <property type="match status" value="1"/>
</dbReference>
<dbReference type="InterPro" id="IPR037191">
    <property type="entry name" value="VPS9_dom_sf"/>
</dbReference>
<feature type="domain" description="VPS9" evidence="7">
    <location>
        <begin position="350"/>
        <end position="497"/>
    </location>
</feature>
<organism evidence="8 9">
    <name type="scientific">Albula goreensis</name>
    <dbReference type="NCBI Taxonomy" id="1534307"/>
    <lineage>
        <taxon>Eukaryota</taxon>
        <taxon>Metazoa</taxon>
        <taxon>Chordata</taxon>
        <taxon>Craniata</taxon>
        <taxon>Vertebrata</taxon>
        <taxon>Euteleostomi</taxon>
        <taxon>Actinopterygii</taxon>
        <taxon>Neopterygii</taxon>
        <taxon>Teleostei</taxon>
        <taxon>Albuliformes</taxon>
        <taxon>Albulidae</taxon>
        <taxon>Albula</taxon>
    </lineage>
</organism>
<dbReference type="OrthoDB" id="21085at2759"/>
<accession>A0A8T3DEX5</accession>
<feature type="region of interest" description="Disordered" evidence="6">
    <location>
        <begin position="50"/>
        <end position="164"/>
    </location>
</feature>
<feature type="compositionally biased region" description="Polar residues" evidence="6">
    <location>
        <begin position="150"/>
        <end position="159"/>
    </location>
</feature>
<feature type="compositionally biased region" description="Pro residues" evidence="6">
    <location>
        <begin position="100"/>
        <end position="120"/>
    </location>
</feature>
<evidence type="ECO:0000313" key="8">
    <source>
        <dbReference type="EMBL" id="KAI1894057.1"/>
    </source>
</evidence>
<dbReference type="PANTHER" id="PTHR23101">
    <property type="entry name" value="RAB GDP/GTP EXCHANGE FACTOR"/>
    <property type="match status" value="1"/>
</dbReference>
<evidence type="ECO:0000256" key="6">
    <source>
        <dbReference type="SAM" id="MobiDB-lite"/>
    </source>
</evidence>
<keyword evidence="3" id="KW-0343">GTPase activation</keyword>
<feature type="compositionally biased region" description="Basic and acidic residues" evidence="6">
    <location>
        <begin position="631"/>
        <end position="647"/>
    </location>
</feature>
<reference evidence="8" key="1">
    <citation type="submission" date="2021-01" db="EMBL/GenBank/DDBJ databases">
        <authorList>
            <person name="Zahm M."/>
            <person name="Roques C."/>
            <person name="Cabau C."/>
            <person name="Klopp C."/>
            <person name="Donnadieu C."/>
            <person name="Jouanno E."/>
            <person name="Lampietro C."/>
            <person name="Louis A."/>
            <person name="Herpin A."/>
            <person name="Echchiki A."/>
            <person name="Berthelot C."/>
            <person name="Parey E."/>
            <person name="Roest-Crollius H."/>
            <person name="Braasch I."/>
            <person name="Postlethwait J."/>
            <person name="Bobe J."/>
            <person name="Montfort J."/>
            <person name="Bouchez O."/>
            <person name="Begum T."/>
            <person name="Mejri S."/>
            <person name="Adams A."/>
            <person name="Chen W.-J."/>
            <person name="Guiguen Y."/>
        </authorList>
    </citation>
    <scope>NUCLEOTIDE SEQUENCE</scope>
    <source>
        <tissue evidence="8">Blood</tissue>
    </source>
</reference>
<dbReference type="GO" id="GO:0031267">
    <property type="term" value="F:small GTPase binding"/>
    <property type="evidence" value="ECO:0007669"/>
    <property type="project" value="TreeGrafter"/>
</dbReference>
<dbReference type="GO" id="GO:0005085">
    <property type="term" value="F:guanyl-nucleotide exchange factor activity"/>
    <property type="evidence" value="ECO:0007669"/>
    <property type="project" value="InterPro"/>
</dbReference>
<dbReference type="AlphaFoldDB" id="A0A8T3DEX5"/>
<comment type="caution">
    <text evidence="8">The sequence shown here is derived from an EMBL/GenBank/DDBJ whole genome shotgun (WGS) entry which is preliminary data.</text>
</comment>
<protein>
    <recommendedName>
        <fullName evidence="7">VPS9 domain-containing protein</fullName>
    </recommendedName>
</protein>
<name>A0A8T3DEX5_9TELE</name>
<evidence type="ECO:0000313" key="9">
    <source>
        <dbReference type="Proteomes" id="UP000829720"/>
    </source>
</evidence>
<dbReference type="Pfam" id="PF23268">
    <property type="entry name" value="RIN1"/>
    <property type="match status" value="1"/>
</dbReference>
<feature type="compositionally biased region" description="Basic and acidic residues" evidence="6">
    <location>
        <begin position="654"/>
        <end position="667"/>
    </location>
</feature>
<comment type="subcellular location">
    <subcellularLocation>
        <location evidence="1">Cytoplasm</location>
    </subcellularLocation>
</comment>
<sequence length="679" mass="73930">MSHPGQTHDHMTTSSGITMCSIQVTSANGALCIINPLYLHEHGDNWLTPPLRPQSSVSRTSQLANRKRERRLSTTRQWEGAGLHRMRGLSLDQEPHDTPPGDPECASAPPPGPSPAPPSAPEAVVLRRASQSAGCSSPRGLGEGAPGMTAGSSGENTPTPLSPHRVSWIENGVWLSPPPPHTLLHPPCMELDSLSISSLEEEPDPSLSPAHHHAHRLPLVLADKVKNRLSAVGQALGGLVSPQKRLSNRVQELSERRGGAFAEALRAFLEHTMMSDTHTHPTGTELLQEVRNTLTNLREALFDCAEIQTLMESLGDVADWELDAMVEVCLHRVALKPLRTHLYTCLREFRCRDSTLQQLRENLQALEGRGPQDLGGTAAGAGVPDAVALERIQQRWAAMHQAYSPNKKVQIMLKVCKSIYHSMSANASPGAVFGADDFLPCLTWVLLRSDLSTLQLDTDYMMELLDPAQLQGEGGYYLTSVYASLFYISSFRPRLATRQLSVEAQQSLSQWHRRRTLHCNQSRRCKSRQTIRRHAQGVRVGPHSKAGLTEGEGVTDCHRGGRTATPSGGRPENALCPTQGELGVLREERGHLAAQGTGGGVRLEEPEVCPFEDGQEGQWSARGSRGLPRTAGEDTSKRVEESGRPREAGLGGDSLRKSWGKEGEHQAGNHGEASEDDAL</sequence>
<evidence type="ECO:0000256" key="3">
    <source>
        <dbReference type="ARBA" id="ARBA00022468"/>
    </source>
</evidence>
<evidence type="ECO:0000256" key="4">
    <source>
        <dbReference type="ARBA" id="ARBA00022490"/>
    </source>
</evidence>
<dbReference type="Pfam" id="PF02204">
    <property type="entry name" value="VPS9"/>
    <property type="match status" value="1"/>
</dbReference>
<dbReference type="Proteomes" id="UP000829720">
    <property type="component" value="Unassembled WGS sequence"/>
</dbReference>
<feature type="compositionally biased region" description="Polar residues" evidence="6">
    <location>
        <begin position="53"/>
        <end position="64"/>
    </location>
</feature>
<evidence type="ECO:0000256" key="1">
    <source>
        <dbReference type="ARBA" id="ARBA00004496"/>
    </source>
</evidence>
<dbReference type="GO" id="GO:0005096">
    <property type="term" value="F:GTPase activator activity"/>
    <property type="evidence" value="ECO:0007669"/>
    <property type="project" value="UniProtKB-KW"/>
</dbReference>
<dbReference type="EMBL" id="JAERUA010000011">
    <property type="protein sequence ID" value="KAI1894057.1"/>
    <property type="molecule type" value="Genomic_DNA"/>
</dbReference>
<dbReference type="InterPro" id="IPR045046">
    <property type="entry name" value="Vps9-like"/>
</dbReference>
<dbReference type="PROSITE" id="PS51205">
    <property type="entry name" value="VPS9"/>
    <property type="match status" value="1"/>
</dbReference>
<evidence type="ECO:0000256" key="5">
    <source>
        <dbReference type="ARBA" id="ARBA00022999"/>
    </source>
</evidence>
<keyword evidence="9" id="KW-1185">Reference proteome</keyword>
<evidence type="ECO:0000256" key="2">
    <source>
        <dbReference type="ARBA" id="ARBA00006919"/>
    </source>
</evidence>
<keyword evidence="5" id="KW-0727">SH2 domain</keyword>
<keyword evidence="4" id="KW-0963">Cytoplasm</keyword>
<dbReference type="SMART" id="SM00167">
    <property type="entry name" value="VPS9"/>
    <property type="match status" value="1"/>
</dbReference>
<dbReference type="PANTHER" id="PTHR23101:SF72">
    <property type="entry name" value="RAS AND RAB INTERACTOR-LIKE PROTEIN"/>
    <property type="match status" value="1"/>
</dbReference>
<dbReference type="GO" id="GO:0016192">
    <property type="term" value="P:vesicle-mediated transport"/>
    <property type="evidence" value="ECO:0007669"/>
    <property type="project" value="InterPro"/>
</dbReference>
<dbReference type="Gene3D" id="1.20.1050.80">
    <property type="entry name" value="VPS9 domain"/>
    <property type="match status" value="1"/>
</dbReference>
<dbReference type="InterPro" id="IPR003123">
    <property type="entry name" value="VPS9"/>
</dbReference>
<dbReference type="GO" id="GO:0030139">
    <property type="term" value="C:endocytic vesicle"/>
    <property type="evidence" value="ECO:0007669"/>
    <property type="project" value="TreeGrafter"/>
</dbReference>
<evidence type="ECO:0000259" key="7">
    <source>
        <dbReference type="PROSITE" id="PS51205"/>
    </source>
</evidence>